<dbReference type="Proteomes" id="UP001242480">
    <property type="component" value="Unassembled WGS sequence"/>
</dbReference>
<organism evidence="1 2">
    <name type="scientific">Labrys wisconsinensis</name>
    <dbReference type="NCBI Taxonomy" id="425677"/>
    <lineage>
        <taxon>Bacteria</taxon>
        <taxon>Pseudomonadati</taxon>
        <taxon>Pseudomonadota</taxon>
        <taxon>Alphaproteobacteria</taxon>
        <taxon>Hyphomicrobiales</taxon>
        <taxon>Xanthobacteraceae</taxon>
        <taxon>Labrys</taxon>
    </lineage>
</organism>
<comment type="caution">
    <text evidence="1">The sequence shown here is derived from an EMBL/GenBank/DDBJ whole genome shotgun (WGS) entry which is preliminary data.</text>
</comment>
<accession>A0ABU0J657</accession>
<evidence type="ECO:0000313" key="2">
    <source>
        <dbReference type="Proteomes" id="UP001242480"/>
    </source>
</evidence>
<reference evidence="1 2" key="1">
    <citation type="submission" date="2023-07" db="EMBL/GenBank/DDBJ databases">
        <title>Genomic Encyclopedia of Type Strains, Phase IV (KMG-IV): sequencing the most valuable type-strain genomes for metagenomic binning, comparative biology and taxonomic classification.</title>
        <authorList>
            <person name="Goeker M."/>
        </authorList>
    </citation>
    <scope>NUCLEOTIDE SEQUENCE [LARGE SCALE GENOMIC DNA]</scope>
    <source>
        <strain evidence="1 2">DSM 19619</strain>
    </source>
</reference>
<evidence type="ECO:0000313" key="1">
    <source>
        <dbReference type="EMBL" id="MDQ0469746.1"/>
    </source>
</evidence>
<name>A0ABU0J657_9HYPH</name>
<keyword evidence="2" id="KW-1185">Reference proteome</keyword>
<protein>
    <submittedName>
        <fullName evidence="1">Uncharacterized protein</fullName>
    </submittedName>
</protein>
<proteinExistence type="predicted"/>
<dbReference type="EMBL" id="JAUSVX010000004">
    <property type="protein sequence ID" value="MDQ0469746.1"/>
    <property type="molecule type" value="Genomic_DNA"/>
</dbReference>
<gene>
    <name evidence="1" type="ORF">QO011_002762</name>
</gene>
<dbReference type="RefSeq" id="WP_307272747.1">
    <property type="nucleotide sequence ID" value="NZ_JAUSVX010000004.1"/>
</dbReference>
<sequence length="439" mass="47962">MSVDLDIALAPERLDEGAAEERAAFGLFTIRTAHGSLTEGFDSFIGGYRPGPLVSGFHVAEWFAWNWWRLCWEPRSASADWSSAHRMASIGEGYVWPDITIYSDGVRTALLSRASARQDIKPFRYTGAPPVVLPSRAFEAAVDAFIPQILARLRDAKLGETNLDRVWRDILAERLDPEVAKRRRLEALLGRDPDSVEDHAIDGLVADARQLGEAAVAEVAAYTAQAAAGTVVTAADLVSLAKGQGYDASPRDAIRLVSGFPLPRGEDVPAWQVGSAAARAVREQEGLGTEPLADSRLAAMAGTEQDVLSGTKRGALNLSFALDKNAGASRIVLRSKWETGRRFELARLIGDRLITAGDALHPATRAYTYRQKAQRTFAAELLSPFEAVDAMMEGDYSWERQQEVAEHFRVSEMTINSLLKNHGRLERDGSDQDVEMAAA</sequence>